<dbReference type="SUPFAM" id="SSF53807">
    <property type="entry name" value="Helical backbone' metal receptor"/>
    <property type="match status" value="1"/>
</dbReference>
<feature type="signal peptide" evidence="1">
    <location>
        <begin position="1"/>
        <end position="23"/>
    </location>
</feature>
<dbReference type="InterPro" id="IPR002491">
    <property type="entry name" value="ABC_transptr_periplasmic_BD"/>
</dbReference>
<protein>
    <submittedName>
        <fullName evidence="3">ABC transporter substrate-binding protein</fullName>
    </submittedName>
</protein>
<dbReference type="EMBL" id="CP152276">
    <property type="protein sequence ID" value="XAE43723.1"/>
    <property type="molecule type" value="Genomic_DNA"/>
</dbReference>
<accession>A0ABZ3D7X0</accession>
<keyword evidence="4" id="KW-1185">Reference proteome</keyword>
<dbReference type="RefSeq" id="WP_342629098.1">
    <property type="nucleotide sequence ID" value="NZ_CP152276.1"/>
</dbReference>
<dbReference type="Gene3D" id="1.20.58.2180">
    <property type="match status" value="1"/>
</dbReference>
<proteinExistence type="predicted"/>
<organism evidence="3 4">
    <name type="scientific">Nguyenibacter vanlangensis</name>
    <dbReference type="NCBI Taxonomy" id="1216886"/>
    <lineage>
        <taxon>Bacteria</taxon>
        <taxon>Pseudomonadati</taxon>
        <taxon>Pseudomonadota</taxon>
        <taxon>Alphaproteobacteria</taxon>
        <taxon>Acetobacterales</taxon>
        <taxon>Acetobacteraceae</taxon>
        <taxon>Nguyenibacter</taxon>
    </lineage>
</organism>
<dbReference type="InterPro" id="IPR050902">
    <property type="entry name" value="ABC_Transporter_SBP"/>
</dbReference>
<evidence type="ECO:0000313" key="3">
    <source>
        <dbReference type="EMBL" id="XAE43723.1"/>
    </source>
</evidence>
<dbReference type="PANTHER" id="PTHR30535:SF34">
    <property type="entry name" value="MOLYBDATE-BINDING PROTEIN MOLA"/>
    <property type="match status" value="1"/>
</dbReference>
<reference evidence="3 4" key="1">
    <citation type="submission" date="2024-04" db="EMBL/GenBank/DDBJ databases">
        <title>Complete genome sequence of Nguyenibacter vanlangesis HBCM-1154, a strain capable of nitrogen fixation, IAA production, and phosphorus solubilization isolated from sugarcane soil.</title>
        <authorList>
            <person name="MY HANH P."/>
        </authorList>
    </citation>
    <scope>NUCLEOTIDE SEQUENCE [LARGE SCALE GENOMIC DNA]</scope>
    <source>
        <strain evidence="3 4">HBCM 1154</strain>
    </source>
</reference>
<dbReference type="PROSITE" id="PS51257">
    <property type="entry name" value="PROKAR_LIPOPROTEIN"/>
    <property type="match status" value="1"/>
</dbReference>
<dbReference type="PANTHER" id="PTHR30535">
    <property type="entry name" value="VITAMIN B12-BINDING PROTEIN"/>
    <property type="match status" value="1"/>
</dbReference>
<keyword evidence="1" id="KW-0732">Signal</keyword>
<gene>
    <name evidence="3" type="ORF">AAC691_04575</name>
</gene>
<feature type="chain" id="PRO_5047236322" evidence="1">
    <location>
        <begin position="24"/>
        <end position="348"/>
    </location>
</feature>
<dbReference type="PROSITE" id="PS50983">
    <property type="entry name" value="FE_B12_PBP"/>
    <property type="match status" value="1"/>
</dbReference>
<dbReference type="Proteomes" id="UP001449795">
    <property type="component" value="Chromosome"/>
</dbReference>
<dbReference type="Pfam" id="PF01497">
    <property type="entry name" value="Peripla_BP_2"/>
    <property type="match status" value="1"/>
</dbReference>
<evidence type="ECO:0000259" key="2">
    <source>
        <dbReference type="PROSITE" id="PS50983"/>
    </source>
</evidence>
<evidence type="ECO:0000313" key="4">
    <source>
        <dbReference type="Proteomes" id="UP001449795"/>
    </source>
</evidence>
<dbReference type="Gene3D" id="3.40.50.1980">
    <property type="entry name" value="Nitrogenase molybdenum iron protein domain"/>
    <property type="match status" value="2"/>
</dbReference>
<feature type="domain" description="Fe/B12 periplasmic-binding" evidence="2">
    <location>
        <begin position="50"/>
        <end position="307"/>
    </location>
</feature>
<sequence length="348" mass="36928">MGRFISAVRAGLPAAIMVAAGCAAWPDAAPARSVVDMTGRVVACPDHPSRIADLWFAHNELVLMLGGAGRIAVTDDLPSARPWMYRVAPVLHGAAGVTGAVPNVEMLLGRGVDLVFAANDSPAAAPLRRAGLAVVQAGFTDTASLLRALDLTADVLGDARAHDVARRYRAMLDATMARVEAGLADLPPGRRLRVLHVKSLVPLTVDGGGTIIDEWIGRAGGRNVAAAVSGNMRPVSLEQVAAWDPDVVILGPDGGDLARVSAQWGALRAVRDGRVYRNPSGVFPWDRYGSELPLQVLWAAKTLYPGRFARVDMVFETIKFYREFFGYDLTPGEAARILAARPPAGDAE</sequence>
<evidence type="ECO:0000256" key="1">
    <source>
        <dbReference type="SAM" id="SignalP"/>
    </source>
</evidence>
<name>A0ABZ3D7X0_9PROT</name>